<dbReference type="InterPro" id="IPR013762">
    <property type="entry name" value="Integrase-like_cat_sf"/>
</dbReference>
<dbReference type="Pfam" id="PF00589">
    <property type="entry name" value="Phage_integrase"/>
    <property type="match status" value="1"/>
</dbReference>
<dbReference type="InterPro" id="IPR002104">
    <property type="entry name" value="Integrase_catalytic"/>
</dbReference>
<sequence length="414" mass="47518">MTESQYQWARKSLSELVDFYYTKIRPAMQEDDYNPKHGRPSYEWLAANGFSGLSYTLREHHDLTVKEFFVDEVGLDDENPGGNNEESGYDWGVRSDETIEAIQTYLSTQRNRGELAPSTVVSRRSRLAEYARIYEQLHGPHNLTRNLDHIDERPAENDRCMEVFDILKDRLSTDQSRLKYLGDVQQFYDHQVRFEGAKYNPLDGANDQFRWEIDTPDNKTVDADGMRAIYEAADSIDSQLLVLALGAWGLRPNEVASLSIDQFVLTDDEDNRIIFEQRKNGPGEVALLFGVDVLNQRIVDLDGPNWDGYLFPSSRSSSGHIAPQTVNQRFKRLVEDAGVTVEAKTPTAKMSRRFWYTTYNEAVKQMMEGLEGIAADQGSSSTEVVSQNYLSEAEKRRYRRDSMREELSDVFDHI</sequence>
<dbReference type="SUPFAM" id="SSF56349">
    <property type="entry name" value="DNA breaking-rejoining enzymes"/>
    <property type="match status" value="1"/>
</dbReference>
<dbReference type="GO" id="GO:0006310">
    <property type="term" value="P:DNA recombination"/>
    <property type="evidence" value="ECO:0007669"/>
    <property type="project" value="UniProtKB-KW"/>
</dbReference>
<feature type="domain" description="Tyr recombinase" evidence="2">
    <location>
        <begin position="216"/>
        <end position="408"/>
    </location>
</feature>
<accession>A0A2H4Q1V7</accession>
<dbReference type="InterPro" id="IPR011010">
    <property type="entry name" value="DNA_brk_join_enz"/>
</dbReference>
<dbReference type="GO" id="GO:0015074">
    <property type="term" value="P:DNA integration"/>
    <property type="evidence" value="ECO:0007669"/>
    <property type="project" value="InterPro"/>
</dbReference>
<dbReference type="PROSITE" id="PS51898">
    <property type="entry name" value="TYR_RECOMBINASE"/>
    <property type="match status" value="1"/>
</dbReference>
<gene>
    <name evidence="3" type="ORF">SAMN05444271_14914</name>
</gene>
<dbReference type="Gene3D" id="1.10.443.10">
    <property type="entry name" value="Intergrase catalytic core"/>
    <property type="match status" value="1"/>
</dbReference>
<name>A0A1H6Y960_9EURY</name>
<dbReference type="KEGG" id="hae:halTADL_1604"/>
<dbReference type="GO" id="GO:0003677">
    <property type="term" value="F:DNA binding"/>
    <property type="evidence" value="ECO:0007669"/>
    <property type="project" value="InterPro"/>
</dbReference>
<dbReference type="RefSeq" id="WP_245708526.1">
    <property type="nucleotide sequence ID" value="NZ_CP024845.1"/>
</dbReference>
<keyword evidence="4" id="KW-1185">Reference proteome</keyword>
<protein>
    <submittedName>
        <fullName evidence="3">Phage integrase family protein</fullName>
    </submittedName>
</protein>
<evidence type="ECO:0000259" key="2">
    <source>
        <dbReference type="PROSITE" id="PS51898"/>
    </source>
</evidence>
<reference evidence="3 4" key="1">
    <citation type="submission" date="2016-10" db="EMBL/GenBank/DDBJ databases">
        <authorList>
            <person name="de Groot N.N."/>
        </authorList>
    </citation>
    <scope>NUCLEOTIDE SEQUENCE [LARGE SCALE GENOMIC DNA]</scope>
    <source>
        <strain evidence="3 4">DSM 22187</strain>
    </source>
</reference>
<dbReference type="EMBL" id="FNYR01000049">
    <property type="protein sequence ID" value="SEJ33315.1"/>
    <property type="molecule type" value="Genomic_DNA"/>
</dbReference>
<dbReference type="Proteomes" id="UP000198888">
    <property type="component" value="Unassembled WGS sequence"/>
</dbReference>
<dbReference type="STRING" id="1073996.SAMN05444271_14914"/>
<evidence type="ECO:0000313" key="4">
    <source>
        <dbReference type="Proteomes" id="UP000198888"/>
    </source>
</evidence>
<evidence type="ECO:0000313" key="3">
    <source>
        <dbReference type="EMBL" id="SEJ33315.1"/>
    </source>
</evidence>
<keyword evidence="1" id="KW-0233">DNA recombination</keyword>
<dbReference type="GeneID" id="35002395"/>
<accession>A0A1H6Y960</accession>
<proteinExistence type="predicted"/>
<organism evidence="3 4">
    <name type="scientific">Halohasta litchfieldiae</name>
    <dbReference type="NCBI Taxonomy" id="1073996"/>
    <lineage>
        <taxon>Archaea</taxon>
        <taxon>Methanobacteriati</taxon>
        <taxon>Methanobacteriota</taxon>
        <taxon>Stenosarchaea group</taxon>
        <taxon>Halobacteria</taxon>
        <taxon>Halobacteriales</taxon>
        <taxon>Haloferacaceae</taxon>
        <taxon>Halohasta</taxon>
    </lineage>
</organism>
<evidence type="ECO:0000256" key="1">
    <source>
        <dbReference type="ARBA" id="ARBA00023172"/>
    </source>
</evidence>
<dbReference type="AlphaFoldDB" id="A0A1H6Y960"/>